<reference evidence="1" key="1">
    <citation type="submission" date="2012-04" db="EMBL/GenBank/DDBJ databases">
        <title>The Genome Sequence of Loa loa.</title>
        <authorList>
            <consortium name="The Broad Institute Genome Sequencing Platform"/>
            <consortium name="Broad Institute Genome Sequencing Center for Infectious Disease"/>
            <person name="Nutman T.B."/>
            <person name="Fink D.L."/>
            <person name="Russ C."/>
            <person name="Young S."/>
            <person name="Zeng Q."/>
            <person name="Gargeya S."/>
            <person name="Alvarado L."/>
            <person name="Berlin A."/>
            <person name="Chapman S.B."/>
            <person name="Chen Z."/>
            <person name="Freedman E."/>
            <person name="Gellesch M."/>
            <person name="Goldberg J."/>
            <person name="Griggs A."/>
            <person name="Gujja S."/>
            <person name="Heilman E.R."/>
            <person name="Heiman D."/>
            <person name="Howarth C."/>
            <person name="Mehta T."/>
            <person name="Neiman D."/>
            <person name="Pearson M."/>
            <person name="Roberts A."/>
            <person name="Saif S."/>
            <person name="Shea T."/>
            <person name="Shenoy N."/>
            <person name="Sisk P."/>
            <person name="Stolte C."/>
            <person name="Sykes S."/>
            <person name="White J."/>
            <person name="Yandava C."/>
            <person name="Haas B."/>
            <person name="Henn M.R."/>
            <person name="Nusbaum C."/>
            <person name="Birren B."/>
        </authorList>
    </citation>
    <scope>NUCLEOTIDE SEQUENCE [LARGE SCALE GENOMIC DNA]</scope>
</reference>
<reference evidence="2" key="2">
    <citation type="submission" date="2016-11" db="UniProtKB">
        <authorList>
            <consortium name="WormBaseParasite"/>
        </authorList>
    </citation>
    <scope>IDENTIFICATION</scope>
</reference>
<accession>A0A1I7VLL1</accession>
<keyword evidence="1" id="KW-1185">Reference proteome</keyword>
<evidence type="ECO:0000313" key="1">
    <source>
        <dbReference type="Proteomes" id="UP000095285"/>
    </source>
</evidence>
<protein>
    <submittedName>
        <fullName evidence="2">ENTH domain-containing protein</fullName>
    </submittedName>
</protein>
<proteinExistence type="predicted"/>
<dbReference type="Proteomes" id="UP000095285">
    <property type="component" value="Unassembled WGS sequence"/>
</dbReference>
<dbReference type="WBParaSite" id="EN70_3921">
    <property type="protein sequence ID" value="EN70_3921"/>
    <property type="gene ID" value="EN70_3921"/>
</dbReference>
<sequence length="181" mass="20890">MLYKLSEAVIYCSRKLRRYKQSLIEKFGNLSTINKLLYNELYSIKEHDRGWKTIVGSMERILRQLKAMVPKRETSALAAIKQPNPNDSKATSFCNEDQWDDECQVYQTAKQRMERLKTIEECLNCLQKGHNNKYKFFQFSPSLYSPSAFNVSLSHSCIIDKELLAILPSSSFPIAVIPPSL</sequence>
<evidence type="ECO:0000313" key="2">
    <source>
        <dbReference type="WBParaSite" id="EN70_3921"/>
    </source>
</evidence>
<organism evidence="1 2">
    <name type="scientific">Loa loa</name>
    <name type="common">Eye worm</name>
    <name type="synonym">Filaria loa</name>
    <dbReference type="NCBI Taxonomy" id="7209"/>
    <lineage>
        <taxon>Eukaryota</taxon>
        <taxon>Metazoa</taxon>
        <taxon>Ecdysozoa</taxon>
        <taxon>Nematoda</taxon>
        <taxon>Chromadorea</taxon>
        <taxon>Rhabditida</taxon>
        <taxon>Spirurina</taxon>
        <taxon>Spiruromorpha</taxon>
        <taxon>Filarioidea</taxon>
        <taxon>Onchocercidae</taxon>
        <taxon>Loa</taxon>
    </lineage>
</organism>
<dbReference type="AlphaFoldDB" id="A0A1I7VLL1"/>
<name>A0A1I7VLL1_LOALO</name>